<dbReference type="Pfam" id="PF03852">
    <property type="entry name" value="Vsr"/>
    <property type="match status" value="1"/>
</dbReference>
<dbReference type="GO" id="GO:0006298">
    <property type="term" value="P:mismatch repair"/>
    <property type="evidence" value="ECO:0007669"/>
    <property type="project" value="UniProtKB-UniRule"/>
</dbReference>
<keyword evidence="3 6" id="KW-0227">DNA damage</keyword>
<evidence type="ECO:0000313" key="7">
    <source>
        <dbReference type="EMBL" id="TET12948.1"/>
    </source>
</evidence>
<dbReference type="NCBIfam" id="TIGR00632">
    <property type="entry name" value="vsr"/>
    <property type="match status" value="1"/>
</dbReference>
<reference evidence="7 8" key="1">
    <citation type="submission" date="2019-03" db="EMBL/GenBank/DDBJ databases">
        <title>Metabolic potential of uncultured bacteria and archaea associated with petroleum seepage in deep-sea sediments.</title>
        <authorList>
            <person name="Dong X."/>
            <person name="Hubert C."/>
        </authorList>
    </citation>
    <scope>NUCLEOTIDE SEQUENCE [LARGE SCALE GENOMIC DNA]</scope>
    <source>
        <strain evidence="7">E44_bin7</strain>
    </source>
</reference>
<gene>
    <name evidence="7" type="primary">vsr</name>
    <name evidence="7" type="ORF">E3J84_00730</name>
</gene>
<evidence type="ECO:0000256" key="3">
    <source>
        <dbReference type="ARBA" id="ARBA00022763"/>
    </source>
</evidence>
<evidence type="ECO:0000256" key="6">
    <source>
        <dbReference type="PIRNR" id="PIRNR018267"/>
    </source>
</evidence>
<dbReference type="InterPro" id="IPR004603">
    <property type="entry name" value="DNA_mismatch_endonuc_vsr"/>
</dbReference>
<evidence type="ECO:0000256" key="1">
    <source>
        <dbReference type="ARBA" id="ARBA00022722"/>
    </source>
</evidence>
<sequence>MTDPLTLKQRSRLMAKIHEKDTAIELKVRTNLHKRGYRFRKNVVGLPGRPDIVLPKYRATIFVHGCFWHGHPNCRKSRLPTTNYAFWEEKRRANLERDARKIAELVGSGWRVAVVWQCALEKPKTLSSTMNILEDWINSEDNQCEIPNTM</sequence>
<dbReference type="Gene3D" id="3.40.960.10">
    <property type="entry name" value="VSR Endonuclease"/>
    <property type="match status" value="1"/>
</dbReference>
<name>A0A523S4I2_UNCAE</name>
<comment type="similarity">
    <text evidence="6">Belongs to the vsr family.</text>
</comment>
<dbReference type="CDD" id="cd00221">
    <property type="entry name" value="Vsr"/>
    <property type="match status" value="1"/>
</dbReference>
<keyword evidence="5 6" id="KW-0234">DNA repair</keyword>
<dbReference type="Proteomes" id="UP000316360">
    <property type="component" value="Unassembled WGS sequence"/>
</dbReference>
<evidence type="ECO:0000256" key="4">
    <source>
        <dbReference type="ARBA" id="ARBA00022801"/>
    </source>
</evidence>
<keyword evidence="4 6" id="KW-0378">Hydrolase</keyword>
<evidence type="ECO:0000256" key="2">
    <source>
        <dbReference type="ARBA" id="ARBA00022759"/>
    </source>
</evidence>
<proteinExistence type="inferred from homology"/>
<evidence type="ECO:0000256" key="5">
    <source>
        <dbReference type="ARBA" id="ARBA00023204"/>
    </source>
</evidence>
<dbReference type="EMBL" id="SOKJ01000039">
    <property type="protein sequence ID" value="TET12948.1"/>
    <property type="molecule type" value="Genomic_DNA"/>
</dbReference>
<dbReference type="EC" id="3.1.-.-" evidence="6"/>
<accession>A0A523S4I2</accession>
<comment type="function">
    <text evidence="6">May nick specific sequences that contain T:G mispairs resulting from m5C-deamination.</text>
</comment>
<organism evidence="7 8">
    <name type="scientific">Aerophobetes bacterium</name>
    <dbReference type="NCBI Taxonomy" id="2030807"/>
    <lineage>
        <taxon>Bacteria</taxon>
        <taxon>Candidatus Aerophobota</taxon>
    </lineage>
</organism>
<dbReference type="GO" id="GO:0016787">
    <property type="term" value="F:hydrolase activity"/>
    <property type="evidence" value="ECO:0007669"/>
    <property type="project" value="UniProtKB-KW"/>
</dbReference>
<comment type="caution">
    <text evidence="7">The sequence shown here is derived from an EMBL/GenBank/DDBJ whole genome shotgun (WGS) entry which is preliminary data.</text>
</comment>
<keyword evidence="1 6" id="KW-0540">Nuclease</keyword>
<dbReference type="PIRSF" id="PIRSF018267">
    <property type="entry name" value="VSR_endonuc"/>
    <property type="match status" value="1"/>
</dbReference>
<evidence type="ECO:0000313" key="8">
    <source>
        <dbReference type="Proteomes" id="UP000316360"/>
    </source>
</evidence>
<dbReference type="GO" id="GO:0004519">
    <property type="term" value="F:endonuclease activity"/>
    <property type="evidence" value="ECO:0007669"/>
    <property type="project" value="UniProtKB-KW"/>
</dbReference>
<dbReference type="AlphaFoldDB" id="A0A523S4I2"/>
<dbReference type="InterPro" id="IPR011335">
    <property type="entry name" value="Restrct_endonuc-II-like"/>
</dbReference>
<protein>
    <recommendedName>
        <fullName evidence="6">Very short patch repair endonuclease</fullName>
        <ecNumber evidence="6">3.1.-.-</ecNumber>
    </recommendedName>
</protein>
<dbReference type="SUPFAM" id="SSF52980">
    <property type="entry name" value="Restriction endonuclease-like"/>
    <property type="match status" value="1"/>
</dbReference>
<keyword evidence="2 6" id="KW-0255">Endonuclease</keyword>